<name>M3THR9_GORML</name>
<dbReference type="eggNOG" id="COG2345">
    <property type="taxonomic scope" value="Bacteria"/>
</dbReference>
<evidence type="ECO:0000313" key="1">
    <source>
        <dbReference type="EMBL" id="GAC81051.1"/>
    </source>
</evidence>
<comment type="caution">
    <text evidence="1">The sequence shown here is derived from an EMBL/GenBank/DDBJ whole genome shotgun (WGS) entry which is preliminary data.</text>
</comment>
<gene>
    <name evidence="1" type="ORF">GM1_026_00190</name>
</gene>
<dbReference type="AlphaFoldDB" id="M3THR9"/>
<dbReference type="STRING" id="410332.SAMN04488550_0729"/>
<evidence type="ECO:0008006" key="3">
    <source>
        <dbReference type="Google" id="ProtNLM"/>
    </source>
</evidence>
<dbReference type="RefSeq" id="WP_008380516.1">
    <property type="nucleotide sequence ID" value="NZ_BAOP01000026.1"/>
</dbReference>
<organism evidence="1 2">
    <name type="scientific">Gordonia malaquae NBRC 108250</name>
    <dbReference type="NCBI Taxonomy" id="1223542"/>
    <lineage>
        <taxon>Bacteria</taxon>
        <taxon>Bacillati</taxon>
        <taxon>Actinomycetota</taxon>
        <taxon>Actinomycetes</taxon>
        <taxon>Mycobacteriales</taxon>
        <taxon>Gordoniaceae</taxon>
        <taxon>Gordonia</taxon>
    </lineage>
</organism>
<protein>
    <recommendedName>
        <fullName evidence="3">Transcriptional regulator</fullName>
    </recommendedName>
</protein>
<dbReference type="EMBL" id="BAOP01000026">
    <property type="protein sequence ID" value="GAC81051.1"/>
    <property type="molecule type" value="Genomic_DNA"/>
</dbReference>
<reference evidence="1 2" key="1">
    <citation type="submission" date="2013-02" db="EMBL/GenBank/DDBJ databases">
        <title>Whole genome shotgun sequence of Gordonia malaquae NBRC 108250.</title>
        <authorList>
            <person name="Yoshida I."/>
            <person name="Hosoyama A."/>
            <person name="Tsuchikane K."/>
            <person name="Ando Y."/>
            <person name="Baba S."/>
            <person name="Ohji S."/>
            <person name="Hamada M."/>
            <person name="Tamura T."/>
            <person name="Yamazoe A."/>
            <person name="Yamazaki S."/>
            <person name="Fujita N."/>
        </authorList>
    </citation>
    <scope>NUCLEOTIDE SEQUENCE [LARGE SCALE GENOMIC DNA]</scope>
    <source>
        <strain evidence="1 2">NBRC 108250</strain>
    </source>
</reference>
<dbReference type="Proteomes" id="UP000035009">
    <property type="component" value="Unassembled WGS sequence"/>
</dbReference>
<proteinExistence type="predicted"/>
<dbReference type="SUPFAM" id="SSF46785">
    <property type="entry name" value="Winged helix' DNA-binding domain"/>
    <property type="match status" value="1"/>
</dbReference>
<sequence length="211" mass="22308">MADDNVITAKPRERVRALLTDAADGLDAHEVGRALDVHVTTARFHLKNLVDEGTAVTVQLAPEGVGRPRVAYRIAPQPAADELGSLLLMQLGATSQQREDAAAVAGRDWARMHTAPPQALPPDPVIAVEAALTRLGFRVTGALSEFGRHRVNVCSCPLKHLAGTVPEIARGVVRGAVEESLAAASPILDRTYAVHVEPDASGNCSLTLILT</sequence>
<evidence type="ECO:0000313" key="2">
    <source>
        <dbReference type="Proteomes" id="UP000035009"/>
    </source>
</evidence>
<dbReference type="InterPro" id="IPR036390">
    <property type="entry name" value="WH_DNA-bd_sf"/>
</dbReference>
<keyword evidence="2" id="KW-1185">Reference proteome</keyword>
<accession>M3THR9</accession>